<dbReference type="InterPro" id="IPR036291">
    <property type="entry name" value="NAD(P)-bd_dom_sf"/>
</dbReference>
<proteinExistence type="inferred from homology"/>
<dbReference type="InterPro" id="IPR020904">
    <property type="entry name" value="Sc_DH/Rdtase_CS"/>
</dbReference>
<dbReference type="SUPFAM" id="SSF51735">
    <property type="entry name" value="NAD(P)-binding Rossmann-fold domains"/>
    <property type="match status" value="1"/>
</dbReference>
<dbReference type="InterPro" id="IPR002347">
    <property type="entry name" value="SDR_fam"/>
</dbReference>
<dbReference type="Gene3D" id="3.40.50.720">
    <property type="entry name" value="NAD(P)-binding Rossmann-like Domain"/>
    <property type="match status" value="1"/>
</dbReference>
<dbReference type="PANTHER" id="PTHR44196:SF1">
    <property type="entry name" value="DEHYDROGENASE_REDUCTASE SDR FAMILY MEMBER 7B"/>
    <property type="match status" value="1"/>
</dbReference>
<dbReference type="GO" id="GO:0016020">
    <property type="term" value="C:membrane"/>
    <property type="evidence" value="ECO:0007669"/>
    <property type="project" value="TreeGrafter"/>
</dbReference>
<organism evidence="4 5">
    <name type="scientific">Saccharothrix coeruleofusca</name>
    <dbReference type="NCBI Taxonomy" id="33919"/>
    <lineage>
        <taxon>Bacteria</taxon>
        <taxon>Bacillati</taxon>
        <taxon>Actinomycetota</taxon>
        <taxon>Actinomycetes</taxon>
        <taxon>Pseudonocardiales</taxon>
        <taxon>Pseudonocardiaceae</taxon>
        <taxon>Saccharothrix</taxon>
    </lineage>
</organism>
<dbReference type="PRINTS" id="PR00081">
    <property type="entry name" value="GDHRDH"/>
</dbReference>
<dbReference type="PROSITE" id="PS00061">
    <property type="entry name" value="ADH_SHORT"/>
    <property type="match status" value="1"/>
</dbReference>
<gene>
    <name evidence="4" type="ORF">GCM10010185_39750</name>
</gene>
<dbReference type="GO" id="GO:0016491">
    <property type="term" value="F:oxidoreductase activity"/>
    <property type="evidence" value="ECO:0007669"/>
    <property type="project" value="UniProtKB-KW"/>
</dbReference>
<dbReference type="AlphaFoldDB" id="A0A918AN05"/>
<dbReference type="PRINTS" id="PR00080">
    <property type="entry name" value="SDRFAMILY"/>
</dbReference>
<keyword evidence="2" id="KW-0560">Oxidoreductase</keyword>
<keyword evidence="5" id="KW-1185">Reference proteome</keyword>
<protein>
    <submittedName>
        <fullName evidence="4">Short-chain dehydrogenase</fullName>
    </submittedName>
</protein>
<dbReference type="NCBIfam" id="NF006099">
    <property type="entry name" value="PRK08251.1"/>
    <property type="match status" value="1"/>
</dbReference>
<name>A0A918AN05_9PSEU</name>
<dbReference type="Pfam" id="PF00106">
    <property type="entry name" value="adh_short"/>
    <property type="match status" value="1"/>
</dbReference>
<evidence type="ECO:0000256" key="3">
    <source>
        <dbReference type="RuleBase" id="RU000363"/>
    </source>
</evidence>
<evidence type="ECO:0000313" key="5">
    <source>
        <dbReference type="Proteomes" id="UP000639606"/>
    </source>
</evidence>
<comment type="caution">
    <text evidence="4">The sequence shown here is derived from an EMBL/GenBank/DDBJ whole genome shotgun (WGS) entry which is preliminary data.</text>
</comment>
<evidence type="ECO:0000313" key="4">
    <source>
        <dbReference type="EMBL" id="GGP63144.1"/>
    </source>
</evidence>
<dbReference type="EMBL" id="BMRG01000007">
    <property type="protein sequence ID" value="GGP63144.1"/>
    <property type="molecule type" value="Genomic_DNA"/>
</dbReference>
<accession>A0A918AN05</accession>
<reference evidence="4" key="1">
    <citation type="journal article" date="2014" name="Int. J. Syst. Evol. Microbiol.">
        <title>Complete genome sequence of Corynebacterium casei LMG S-19264T (=DSM 44701T), isolated from a smear-ripened cheese.</title>
        <authorList>
            <consortium name="US DOE Joint Genome Institute (JGI-PGF)"/>
            <person name="Walter F."/>
            <person name="Albersmeier A."/>
            <person name="Kalinowski J."/>
            <person name="Ruckert C."/>
        </authorList>
    </citation>
    <scope>NUCLEOTIDE SEQUENCE</scope>
    <source>
        <strain evidence="4">JCM 3313</strain>
    </source>
</reference>
<evidence type="ECO:0000256" key="1">
    <source>
        <dbReference type="ARBA" id="ARBA00006484"/>
    </source>
</evidence>
<evidence type="ECO:0000256" key="2">
    <source>
        <dbReference type="ARBA" id="ARBA00023002"/>
    </source>
</evidence>
<reference evidence="4" key="2">
    <citation type="submission" date="2020-09" db="EMBL/GenBank/DDBJ databases">
        <authorList>
            <person name="Sun Q."/>
            <person name="Ohkuma M."/>
        </authorList>
    </citation>
    <scope>NUCLEOTIDE SEQUENCE</scope>
    <source>
        <strain evidence="4">JCM 3313</strain>
    </source>
</reference>
<sequence length="247" mass="26575">MVRKKILITGASSGLGEGMARRFAAMGRDLALCARRTDRLDRLREELTAAHPGITVATRQLDVTDHDAVFAVFRSFAEELGGLDRVVVNAGIGKGRKVGTGGFQANRRTAETNFIGALAQAEAAMELFYARGAGHLVLISSLGALRGMPRSAAAYAATKAAVSSLAEGIRMDALRTPIRVSAILPGYIRSEMNPEDALLITSTEVGVRAMVRAIEREVATACVPAWPWRLLAPVYRHAPLRLLERVL</sequence>
<dbReference type="PANTHER" id="PTHR44196">
    <property type="entry name" value="DEHYDROGENASE/REDUCTASE SDR FAMILY MEMBER 7B"/>
    <property type="match status" value="1"/>
</dbReference>
<comment type="similarity">
    <text evidence="1 3">Belongs to the short-chain dehydrogenases/reductases (SDR) family.</text>
</comment>
<dbReference type="Proteomes" id="UP000639606">
    <property type="component" value="Unassembled WGS sequence"/>
</dbReference>